<organism evidence="1 2">
    <name type="scientific">Parelaphostrongylus tenuis</name>
    <name type="common">Meningeal worm</name>
    <dbReference type="NCBI Taxonomy" id="148309"/>
    <lineage>
        <taxon>Eukaryota</taxon>
        <taxon>Metazoa</taxon>
        <taxon>Ecdysozoa</taxon>
        <taxon>Nematoda</taxon>
        <taxon>Chromadorea</taxon>
        <taxon>Rhabditida</taxon>
        <taxon>Rhabditina</taxon>
        <taxon>Rhabditomorpha</taxon>
        <taxon>Strongyloidea</taxon>
        <taxon>Metastrongylidae</taxon>
        <taxon>Parelaphostrongylus</taxon>
    </lineage>
</organism>
<dbReference type="SUPFAM" id="SSF47576">
    <property type="entry name" value="Calponin-homology domain, CH-domain"/>
    <property type="match status" value="1"/>
</dbReference>
<evidence type="ECO:0000313" key="2">
    <source>
        <dbReference type="Proteomes" id="UP001196413"/>
    </source>
</evidence>
<comment type="caution">
    <text evidence="1">The sequence shown here is derived from an EMBL/GenBank/DDBJ whole genome shotgun (WGS) entry which is preliminary data.</text>
</comment>
<proteinExistence type="predicted"/>
<sequence length="187" mass="20769">MKTVPRQAFSLTRVEKEVLLSSRIDGLVEARGILHTVLKKGNHDSSRLKVCCLIMAEKPSSRVIFISTTGQAGKIYTEWANRYLSKAPDYKPIVDICNELRDYRLVAKLIQVVVPDNVTTPQFISHLSRVNTNIDGLNVCLQYLAVSGVNSGKVSSRGQVPAISGNCRVRVWVPEPATRLSDEFTLD</sequence>
<dbReference type="Gene3D" id="1.10.418.10">
    <property type="entry name" value="Calponin-like domain"/>
    <property type="match status" value="1"/>
</dbReference>
<keyword evidence="2" id="KW-1185">Reference proteome</keyword>
<name>A0AAD5QVZ7_PARTN</name>
<protein>
    <submittedName>
        <fullName evidence="1">Uncharacterized protein</fullName>
    </submittedName>
</protein>
<evidence type="ECO:0000313" key="1">
    <source>
        <dbReference type="EMBL" id="KAJ1363774.1"/>
    </source>
</evidence>
<accession>A0AAD5QVZ7</accession>
<dbReference type="EMBL" id="JAHQIW010004799">
    <property type="protein sequence ID" value="KAJ1363774.1"/>
    <property type="molecule type" value="Genomic_DNA"/>
</dbReference>
<reference evidence="1" key="1">
    <citation type="submission" date="2021-06" db="EMBL/GenBank/DDBJ databases">
        <title>Parelaphostrongylus tenuis whole genome reference sequence.</title>
        <authorList>
            <person name="Garwood T.J."/>
            <person name="Larsen P.A."/>
            <person name="Fountain-Jones N.M."/>
            <person name="Garbe J.R."/>
            <person name="Macchietto M.G."/>
            <person name="Kania S.A."/>
            <person name="Gerhold R.W."/>
            <person name="Richards J.E."/>
            <person name="Wolf T.M."/>
        </authorList>
    </citation>
    <scope>NUCLEOTIDE SEQUENCE</scope>
    <source>
        <strain evidence="1">MNPRO001-30</strain>
        <tissue evidence="1">Meninges</tissue>
    </source>
</reference>
<dbReference type="AlphaFoldDB" id="A0AAD5QVZ7"/>
<dbReference type="InterPro" id="IPR036872">
    <property type="entry name" value="CH_dom_sf"/>
</dbReference>
<dbReference type="Proteomes" id="UP001196413">
    <property type="component" value="Unassembled WGS sequence"/>
</dbReference>
<gene>
    <name evidence="1" type="ORF">KIN20_023707</name>
</gene>